<keyword evidence="2" id="KW-1185">Reference proteome</keyword>
<dbReference type="Proteomes" id="UP000314983">
    <property type="component" value="Chromosome 10"/>
</dbReference>
<evidence type="ECO:0000313" key="2">
    <source>
        <dbReference type="Proteomes" id="UP000314983"/>
    </source>
</evidence>
<dbReference type="Gene3D" id="3.10.20.370">
    <property type="match status" value="1"/>
</dbReference>
<dbReference type="InterPro" id="IPR043502">
    <property type="entry name" value="DNA/RNA_pol_sf"/>
</dbReference>
<sequence length="87" mass="9513">MQTDAPDTITWSGEMAEAFSSWKWALCSDPALGLSDYAQPFSALAQRHGGRLRPVAHLSKTLDAVVRVALLGTDVEMTFYLTSKIDP</sequence>
<reference evidence="1" key="2">
    <citation type="submission" date="2025-08" db="UniProtKB">
        <authorList>
            <consortium name="Ensembl"/>
        </authorList>
    </citation>
    <scope>IDENTIFICATION</scope>
</reference>
<proteinExistence type="predicted"/>
<dbReference type="Ensembl" id="ENSEEET00000064208.1">
    <property type="protein sequence ID" value="ENSEEEP00000060923.1"/>
    <property type="gene ID" value="ENSEEEG00000025839.1"/>
</dbReference>
<reference evidence="1" key="3">
    <citation type="submission" date="2025-09" db="UniProtKB">
        <authorList>
            <consortium name="Ensembl"/>
        </authorList>
    </citation>
    <scope>IDENTIFICATION</scope>
</reference>
<accession>A0AAY5EW21</accession>
<protein>
    <submittedName>
        <fullName evidence="1">Uncharacterized protein</fullName>
    </submittedName>
</protein>
<reference evidence="1 2" key="1">
    <citation type="submission" date="2020-05" db="EMBL/GenBank/DDBJ databases">
        <title>Electrophorus electricus (electric eel) genome, fEleEle1, primary haplotype.</title>
        <authorList>
            <person name="Myers G."/>
            <person name="Meyer A."/>
            <person name="Fedrigo O."/>
            <person name="Formenti G."/>
            <person name="Rhie A."/>
            <person name="Tracey A."/>
            <person name="Sims Y."/>
            <person name="Jarvis E.D."/>
        </authorList>
    </citation>
    <scope>NUCLEOTIDE SEQUENCE [LARGE SCALE GENOMIC DNA]</scope>
</reference>
<name>A0AAY5EW21_ELEEL</name>
<dbReference type="SUPFAM" id="SSF56672">
    <property type="entry name" value="DNA/RNA polymerases"/>
    <property type="match status" value="1"/>
</dbReference>
<organism evidence="1 2">
    <name type="scientific">Electrophorus electricus</name>
    <name type="common">Electric eel</name>
    <name type="synonym">Gymnotus electricus</name>
    <dbReference type="NCBI Taxonomy" id="8005"/>
    <lineage>
        <taxon>Eukaryota</taxon>
        <taxon>Metazoa</taxon>
        <taxon>Chordata</taxon>
        <taxon>Craniata</taxon>
        <taxon>Vertebrata</taxon>
        <taxon>Euteleostomi</taxon>
        <taxon>Actinopterygii</taxon>
        <taxon>Neopterygii</taxon>
        <taxon>Teleostei</taxon>
        <taxon>Ostariophysi</taxon>
        <taxon>Gymnotiformes</taxon>
        <taxon>Gymnotoidei</taxon>
        <taxon>Gymnotidae</taxon>
        <taxon>Electrophorus</taxon>
    </lineage>
</organism>
<dbReference type="GeneTree" id="ENSGT01120000277717"/>
<evidence type="ECO:0000313" key="1">
    <source>
        <dbReference type="Ensembl" id="ENSEEEP00000060923.1"/>
    </source>
</evidence>
<dbReference type="AlphaFoldDB" id="A0AAY5EW21"/>